<sequence>MATGNSAGIDFVSDLTFIGRPRPEQPPPSLLKQQAPPSLSESMLQRRHQNQSASMTRSASRPR</sequence>
<feature type="compositionally biased region" description="Polar residues" evidence="1">
    <location>
        <begin position="50"/>
        <end position="63"/>
    </location>
</feature>
<evidence type="ECO:0000313" key="3">
    <source>
        <dbReference type="Proteomes" id="UP001187192"/>
    </source>
</evidence>
<keyword evidence="3" id="KW-1185">Reference proteome</keyword>
<accession>A0AA88AI54</accession>
<reference evidence="2" key="1">
    <citation type="submission" date="2023-07" db="EMBL/GenBank/DDBJ databases">
        <title>draft genome sequence of fig (Ficus carica).</title>
        <authorList>
            <person name="Takahashi T."/>
            <person name="Nishimura K."/>
        </authorList>
    </citation>
    <scope>NUCLEOTIDE SEQUENCE</scope>
</reference>
<organism evidence="2 3">
    <name type="scientific">Ficus carica</name>
    <name type="common">Common fig</name>
    <dbReference type="NCBI Taxonomy" id="3494"/>
    <lineage>
        <taxon>Eukaryota</taxon>
        <taxon>Viridiplantae</taxon>
        <taxon>Streptophyta</taxon>
        <taxon>Embryophyta</taxon>
        <taxon>Tracheophyta</taxon>
        <taxon>Spermatophyta</taxon>
        <taxon>Magnoliopsida</taxon>
        <taxon>eudicotyledons</taxon>
        <taxon>Gunneridae</taxon>
        <taxon>Pentapetalae</taxon>
        <taxon>rosids</taxon>
        <taxon>fabids</taxon>
        <taxon>Rosales</taxon>
        <taxon>Moraceae</taxon>
        <taxon>Ficeae</taxon>
        <taxon>Ficus</taxon>
    </lineage>
</organism>
<dbReference type="Proteomes" id="UP001187192">
    <property type="component" value="Unassembled WGS sequence"/>
</dbReference>
<comment type="caution">
    <text evidence="2">The sequence shown here is derived from an EMBL/GenBank/DDBJ whole genome shotgun (WGS) entry which is preliminary data.</text>
</comment>
<feature type="region of interest" description="Disordered" evidence="1">
    <location>
        <begin position="16"/>
        <end position="63"/>
    </location>
</feature>
<gene>
    <name evidence="2" type="ORF">TIFTF001_021799</name>
</gene>
<feature type="compositionally biased region" description="Polar residues" evidence="1">
    <location>
        <begin position="31"/>
        <end position="43"/>
    </location>
</feature>
<dbReference type="EMBL" id="BTGU01000042">
    <property type="protein sequence ID" value="GMN52655.1"/>
    <property type="molecule type" value="Genomic_DNA"/>
</dbReference>
<proteinExistence type="predicted"/>
<dbReference type="AlphaFoldDB" id="A0AA88AI54"/>
<evidence type="ECO:0000256" key="1">
    <source>
        <dbReference type="SAM" id="MobiDB-lite"/>
    </source>
</evidence>
<protein>
    <submittedName>
        <fullName evidence="2">Uncharacterized protein</fullName>
    </submittedName>
</protein>
<evidence type="ECO:0000313" key="2">
    <source>
        <dbReference type="EMBL" id="GMN52655.1"/>
    </source>
</evidence>
<name>A0AA88AI54_FICCA</name>